<dbReference type="KEGG" id="svi:Svir_28700"/>
<dbReference type="InterPro" id="IPR000524">
    <property type="entry name" value="Tscrpt_reg_HTH_GntR"/>
</dbReference>
<evidence type="ECO:0000259" key="4">
    <source>
        <dbReference type="PROSITE" id="PS50949"/>
    </source>
</evidence>
<dbReference type="SUPFAM" id="SSF48008">
    <property type="entry name" value="GntR ligand-binding domain-like"/>
    <property type="match status" value="1"/>
</dbReference>
<dbReference type="Gene3D" id="1.10.10.10">
    <property type="entry name" value="Winged helix-like DNA-binding domain superfamily/Winged helix DNA-binding domain"/>
    <property type="match status" value="1"/>
</dbReference>
<name>C7MW81_SACVD</name>
<dbReference type="SMART" id="SM00895">
    <property type="entry name" value="FCD"/>
    <property type="match status" value="1"/>
</dbReference>
<dbReference type="InterPro" id="IPR011711">
    <property type="entry name" value="GntR_C"/>
</dbReference>
<evidence type="ECO:0000256" key="2">
    <source>
        <dbReference type="ARBA" id="ARBA00023125"/>
    </source>
</evidence>
<dbReference type="PROSITE" id="PS50949">
    <property type="entry name" value="HTH_GNTR"/>
    <property type="match status" value="1"/>
</dbReference>
<keyword evidence="2" id="KW-0238">DNA-binding</keyword>
<dbReference type="eggNOG" id="COG1802">
    <property type="taxonomic scope" value="Bacteria"/>
</dbReference>
<dbReference type="GO" id="GO:0003700">
    <property type="term" value="F:DNA-binding transcription factor activity"/>
    <property type="evidence" value="ECO:0007669"/>
    <property type="project" value="InterPro"/>
</dbReference>
<evidence type="ECO:0000256" key="3">
    <source>
        <dbReference type="ARBA" id="ARBA00023163"/>
    </source>
</evidence>
<dbReference type="Pfam" id="PF07729">
    <property type="entry name" value="FCD"/>
    <property type="match status" value="1"/>
</dbReference>
<keyword evidence="1" id="KW-0805">Transcription regulation</keyword>
<dbReference type="InterPro" id="IPR036390">
    <property type="entry name" value="WH_DNA-bd_sf"/>
</dbReference>
<dbReference type="InterPro" id="IPR008920">
    <property type="entry name" value="TF_FadR/GntR_C"/>
</dbReference>
<reference evidence="5 6" key="1">
    <citation type="journal article" date="2009" name="Stand. Genomic Sci.">
        <title>Complete genome sequence of Saccharomonospora viridis type strain (P101).</title>
        <authorList>
            <person name="Pati A."/>
            <person name="Sikorski J."/>
            <person name="Nolan M."/>
            <person name="Lapidus A."/>
            <person name="Copeland A."/>
            <person name="Glavina Del Rio T."/>
            <person name="Lucas S."/>
            <person name="Chen F."/>
            <person name="Tice H."/>
            <person name="Pitluck S."/>
            <person name="Cheng J.F."/>
            <person name="Chertkov O."/>
            <person name="Brettin T."/>
            <person name="Han C."/>
            <person name="Detter J.C."/>
            <person name="Kuske C."/>
            <person name="Bruce D."/>
            <person name="Goodwin L."/>
            <person name="Chain P."/>
            <person name="D'haeseleer P."/>
            <person name="Chen A."/>
            <person name="Palaniappan K."/>
            <person name="Ivanova N."/>
            <person name="Mavromatis K."/>
            <person name="Mikhailova N."/>
            <person name="Rohde M."/>
            <person name="Tindall B.J."/>
            <person name="Goker M."/>
            <person name="Bristow J."/>
            <person name="Eisen J.A."/>
            <person name="Markowitz V."/>
            <person name="Hugenholtz P."/>
            <person name="Kyrpides N.C."/>
            <person name="Klenk H.P."/>
        </authorList>
    </citation>
    <scope>NUCLEOTIDE SEQUENCE [LARGE SCALE GENOMIC DNA]</scope>
    <source>
        <strain evidence="6">ATCC 15386 / DSM 43017 / JCM 3036 / NBRC 12207 / P101</strain>
    </source>
</reference>
<dbReference type="PANTHER" id="PTHR43537">
    <property type="entry name" value="TRANSCRIPTIONAL REGULATOR, GNTR FAMILY"/>
    <property type="match status" value="1"/>
</dbReference>
<keyword evidence="3" id="KW-0804">Transcription</keyword>
<dbReference type="AlphaFoldDB" id="C7MW81"/>
<dbReference type="Proteomes" id="UP000000841">
    <property type="component" value="Chromosome"/>
</dbReference>
<organism evidence="5 6">
    <name type="scientific">Saccharomonospora viridis (strain ATCC 15386 / DSM 43017 / JCM 3036 / CCUG 5913 / NBRC 12207 / NCIMB 9602 / P101)</name>
    <name type="common">Thermoactinomyces viridis</name>
    <dbReference type="NCBI Taxonomy" id="471857"/>
    <lineage>
        <taxon>Bacteria</taxon>
        <taxon>Bacillati</taxon>
        <taxon>Actinomycetota</taxon>
        <taxon>Actinomycetes</taxon>
        <taxon>Pseudonocardiales</taxon>
        <taxon>Pseudonocardiaceae</taxon>
        <taxon>Saccharomonospora</taxon>
    </lineage>
</organism>
<proteinExistence type="predicted"/>
<dbReference type="GO" id="GO:0003677">
    <property type="term" value="F:DNA binding"/>
    <property type="evidence" value="ECO:0007669"/>
    <property type="project" value="UniProtKB-KW"/>
</dbReference>
<dbReference type="SUPFAM" id="SSF46785">
    <property type="entry name" value="Winged helix' DNA-binding domain"/>
    <property type="match status" value="1"/>
</dbReference>
<evidence type="ECO:0000256" key="1">
    <source>
        <dbReference type="ARBA" id="ARBA00023015"/>
    </source>
</evidence>
<dbReference type="CDD" id="cd07377">
    <property type="entry name" value="WHTH_GntR"/>
    <property type="match status" value="1"/>
</dbReference>
<evidence type="ECO:0000313" key="5">
    <source>
        <dbReference type="EMBL" id="ACU97850.1"/>
    </source>
</evidence>
<dbReference type="EMBL" id="CP001683">
    <property type="protein sequence ID" value="ACU97850.1"/>
    <property type="molecule type" value="Genomic_DNA"/>
</dbReference>
<dbReference type="STRING" id="471857.Svir_28700"/>
<dbReference type="SMART" id="SM00345">
    <property type="entry name" value="HTH_GNTR"/>
    <property type="match status" value="1"/>
</dbReference>
<dbReference type="PANTHER" id="PTHR43537:SF24">
    <property type="entry name" value="GLUCONATE OPERON TRANSCRIPTIONAL REPRESSOR"/>
    <property type="match status" value="1"/>
</dbReference>
<keyword evidence="6" id="KW-1185">Reference proteome</keyword>
<dbReference type="HOGENOM" id="CLU_017584_5_2_11"/>
<accession>C7MW81</accession>
<dbReference type="Gene3D" id="1.20.120.530">
    <property type="entry name" value="GntR ligand-binding domain-like"/>
    <property type="match status" value="1"/>
</dbReference>
<dbReference type="InterPro" id="IPR036388">
    <property type="entry name" value="WH-like_DNA-bd_sf"/>
</dbReference>
<dbReference type="Pfam" id="PF00392">
    <property type="entry name" value="GntR"/>
    <property type="match status" value="1"/>
</dbReference>
<protein>
    <submittedName>
        <fullName evidence="5">Transcriptional regulator, GntR family</fullName>
    </submittedName>
</protein>
<gene>
    <name evidence="5" type="ordered locus">Svir_28700</name>
</gene>
<evidence type="ECO:0000313" key="6">
    <source>
        <dbReference type="Proteomes" id="UP000000841"/>
    </source>
</evidence>
<feature type="domain" description="HTH gntR-type" evidence="4">
    <location>
        <begin position="19"/>
        <end position="86"/>
    </location>
</feature>
<sequence length="243" mass="27155">MDGVESSMQRSSTYAVSRSVLADQIYNALLQWLMDGRLQPGDRVSIDGMAREFNVSPTPVREALARLESTGMVAREAMRGYRVPPLPTEKQIADLMDVRMTIEPRMAELACASRDDTFLEELEVAVADLRSAPSGPRFNDYRDYLEADERFHRLIATQCGNDYMLRAYDSLGGHVQRFRLFSGLGVTDAEFAVAEHAHILDAIRAGDCKEAAQRMRAHVAAVRDRALADRRKIEQTAASTELS</sequence>